<dbReference type="InterPro" id="IPR019380">
    <property type="entry name" value="Casein_kinase_sb_PP28"/>
</dbReference>
<proteinExistence type="predicted"/>
<gene>
    <name evidence="4" type="primary">LOC108568146</name>
</gene>
<feature type="compositionally biased region" description="Basic and acidic residues" evidence="1">
    <location>
        <begin position="136"/>
        <end position="153"/>
    </location>
</feature>
<dbReference type="RefSeq" id="XP_017784575.1">
    <property type="nucleotide sequence ID" value="XM_017929086.1"/>
</dbReference>
<feature type="compositionally biased region" description="Polar residues" evidence="1">
    <location>
        <begin position="155"/>
        <end position="166"/>
    </location>
</feature>
<name>A0ABM1NCM5_NICVS</name>
<dbReference type="GeneID" id="108568146"/>
<feature type="region of interest" description="Disordered" evidence="1">
    <location>
        <begin position="136"/>
        <end position="166"/>
    </location>
</feature>
<feature type="region of interest" description="Disordered" evidence="1">
    <location>
        <begin position="1"/>
        <end position="80"/>
    </location>
</feature>
<evidence type="ECO:0000313" key="4">
    <source>
        <dbReference type="RefSeq" id="XP_017784575.1"/>
    </source>
</evidence>
<dbReference type="Pfam" id="PF10252">
    <property type="entry name" value="PP28"/>
    <property type="match status" value="1"/>
</dbReference>
<evidence type="ECO:0000259" key="2">
    <source>
        <dbReference type="Pfam" id="PF10252"/>
    </source>
</evidence>
<accession>A0ABM1NCM5</accession>
<sequence length="166" mass="19139">MPKGKYINHKGRVRKFTNPEELEKERHNTQCHDEGRDETTSSDNNDTTSDEETAKAKGVSNLIEIENPNRQQRKTIKITDNTNELNVSTEISSRERDEAQKQKLKANYQKLHLEGKTEQAKADLARLAVIKKQREQAKQSRELEKKLKQDAAKLKSSQTKKILSKK</sequence>
<organism evidence="3 4">
    <name type="scientific">Nicrophorus vespilloides</name>
    <name type="common">Boreal carrion beetle</name>
    <dbReference type="NCBI Taxonomy" id="110193"/>
    <lineage>
        <taxon>Eukaryota</taxon>
        <taxon>Metazoa</taxon>
        <taxon>Ecdysozoa</taxon>
        <taxon>Arthropoda</taxon>
        <taxon>Hexapoda</taxon>
        <taxon>Insecta</taxon>
        <taxon>Pterygota</taxon>
        <taxon>Neoptera</taxon>
        <taxon>Endopterygota</taxon>
        <taxon>Coleoptera</taxon>
        <taxon>Polyphaga</taxon>
        <taxon>Staphyliniformia</taxon>
        <taxon>Silphidae</taxon>
        <taxon>Nicrophorinae</taxon>
        <taxon>Nicrophorus</taxon>
    </lineage>
</organism>
<reference evidence="4" key="1">
    <citation type="submission" date="2025-08" db="UniProtKB">
        <authorList>
            <consortium name="RefSeq"/>
        </authorList>
    </citation>
    <scope>IDENTIFICATION</scope>
    <source>
        <tissue evidence="4">Whole Larva</tissue>
    </source>
</reference>
<dbReference type="Proteomes" id="UP000695000">
    <property type="component" value="Unplaced"/>
</dbReference>
<evidence type="ECO:0000256" key="1">
    <source>
        <dbReference type="SAM" id="MobiDB-lite"/>
    </source>
</evidence>
<dbReference type="PANTHER" id="PTHR22055">
    <property type="entry name" value="28 KDA HEAT- AND ACID-STABLE PHOSPHOPROTEIN PDGF-ASSOCIATED PROTEIN"/>
    <property type="match status" value="1"/>
</dbReference>
<evidence type="ECO:0000313" key="3">
    <source>
        <dbReference type="Proteomes" id="UP000695000"/>
    </source>
</evidence>
<feature type="domain" description="Casein kinase substrate phosphoprotein PP28" evidence="2">
    <location>
        <begin position="67"/>
        <end position="146"/>
    </location>
</feature>
<feature type="compositionally biased region" description="Basic and acidic residues" evidence="1">
    <location>
        <begin position="17"/>
        <end position="39"/>
    </location>
</feature>
<protein>
    <submittedName>
        <fullName evidence="4">28 kDa heat- and acid-stable phosphoprotein-like</fullName>
    </submittedName>
</protein>
<feature type="compositionally biased region" description="Basic residues" evidence="1">
    <location>
        <begin position="1"/>
        <end position="15"/>
    </location>
</feature>
<keyword evidence="3" id="KW-1185">Reference proteome</keyword>
<dbReference type="InterPro" id="IPR039876">
    <property type="entry name" value="HAP28"/>
</dbReference>